<sequence>MYHSLKPLFFFSLFAVAGVFGESIFSFWWDCLFDKRFWVYGVKPIFHSYSSLLNFVPWGAGGMLYLAILEVLGMKFLNPLYHVSFFSDKPFYVIFSLGFISILIFTFVFAYLARRRKKWGFEFRKVNIANYLTFCLPITIPLLTLSIFSAIDYFYLTVFFGFIAFIFEYLFGKFLVFFISKKFWYYTYFTFDRKHS</sequence>
<name>A0A2M8G781_UNCKA</name>
<evidence type="ECO:0000313" key="2">
    <source>
        <dbReference type="EMBL" id="PJC68874.1"/>
    </source>
</evidence>
<feature type="transmembrane region" description="Helical" evidence="1">
    <location>
        <begin position="154"/>
        <end position="179"/>
    </location>
</feature>
<comment type="caution">
    <text evidence="2">The sequence shown here is derived from an EMBL/GenBank/DDBJ whole genome shotgun (WGS) entry which is preliminary data.</text>
</comment>
<dbReference type="Proteomes" id="UP000229438">
    <property type="component" value="Unassembled WGS sequence"/>
</dbReference>
<organism evidence="2 3">
    <name type="scientific">candidate division WWE3 bacterium CG_4_8_14_3_um_filter_42_11</name>
    <dbReference type="NCBI Taxonomy" id="1975076"/>
    <lineage>
        <taxon>Bacteria</taxon>
        <taxon>Katanobacteria</taxon>
    </lineage>
</organism>
<keyword evidence="1" id="KW-0812">Transmembrane</keyword>
<reference evidence="3" key="1">
    <citation type="submission" date="2017-09" db="EMBL/GenBank/DDBJ databases">
        <title>Depth-based differentiation of microbial function through sediment-hosted aquifers and enrichment of novel symbionts in the deep terrestrial subsurface.</title>
        <authorList>
            <person name="Probst A.J."/>
            <person name="Ladd B."/>
            <person name="Jarett J.K."/>
            <person name="Geller-Mcgrath D.E."/>
            <person name="Sieber C.M.K."/>
            <person name="Emerson J.B."/>
            <person name="Anantharaman K."/>
            <person name="Thomas B.C."/>
            <person name="Malmstrom R."/>
            <person name="Stieglmeier M."/>
            <person name="Klingl A."/>
            <person name="Woyke T."/>
            <person name="Ryan C.M."/>
            <person name="Banfield J.F."/>
        </authorList>
    </citation>
    <scope>NUCLEOTIDE SEQUENCE [LARGE SCALE GENOMIC DNA]</scope>
</reference>
<keyword evidence="1" id="KW-0472">Membrane</keyword>
<keyword evidence="1" id="KW-1133">Transmembrane helix</keyword>
<feature type="transmembrane region" description="Helical" evidence="1">
    <location>
        <begin position="126"/>
        <end position="148"/>
    </location>
</feature>
<protein>
    <submittedName>
        <fullName evidence="2">Uncharacterized protein</fullName>
    </submittedName>
</protein>
<evidence type="ECO:0000256" key="1">
    <source>
        <dbReference type="SAM" id="Phobius"/>
    </source>
</evidence>
<dbReference type="AlphaFoldDB" id="A0A2M8G781"/>
<proteinExistence type="predicted"/>
<gene>
    <name evidence="2" type="ORF">CO015_02410</name>
</gene>
<evidence type="ECO:0000313" key="3">
    <source>
        <dbReference type="Proteomes" id="UP000229438"/>
    </source>
</evidence>
<feature type="transmembrane region" description="Helical" evidence="1">
    <location>
        <begin position="93"/>
        <end position="114"/>
    </location>
</feature>
<feature type="non-terminal residue" evidence="2">
    <location>
        <position position="196"/>
    </location>
</feature>
<dbReference type="EMBL" id="PFQS01000050">
    <property type="protein sequence ID" value="PJC68874.1"/>
    <property type="molecule type" value="Genomic_DNA"/>
</dbReference>
<accession>A0A2M8G781</accession>